<accession>A0A9N9IJS9</accession>
<protein>
    <submittedName>
        <fullName evidence="1">10644_t:CDS:1</fullName>
    </submittedName>
</protein>
<proteinExistence type="predicted"/>
<keyword evidence="2" id="KW-1185">Reference proteome</keyword>
<reference evidence="1" key="1">
    <citation type="submission" date="2021-06" db="EMBL/GenBank/DDBJ databases">
        <authorList>
            <person name="Kallberg Y."/>
            <person name="Tangrot J."/>
            <person name="Rosling A."/>
        </authorList>
    </citation>
    <scope>NUCLEOTIDE SEQUENCE</scope>
    <source>
        <strain evidence="1">UK204</strain>
    </source>
</reference>
<sequence>MDDVASEIEFLRDNANNSNRMDGEVDSPTELESITLYEGKKFSTWEICESFLDVWAKKQDFRIIKDRVLREDSFVYKRAFICDHGRTYESNSNKDTSSKRTHCPFLVNTSCPKNKNPDTSVFVNKIVDKHNYELNKDRIEFEESKKFTSEMMDDIKFMTISCKFGGMIATSRVESVNVCLKHLLHNSNISLCDLAAKIYRLLDLQNKEYEYKFWQLSIPTTRNQNK</sequence>
<dbReference type="AlphaFoldDB" id="A0A9N9IJS9"/>
<organism evidence="1 2">
    <name type="scientific">Funneliformis caledonium</name>
    <dbReference type="NCBI Taxonomy" id="1117310"/>
    <lineage>
        <taxon>Eukaryota</taxon>
        <taxon>Fungi</taxon>
        <taxon>Fungi incertae sedis</taxon>
        <taxon>Mucoromycota</taxon>
        <taxon>Glomeromycotina</taxon>
        <taxon>Glomeromycetes</taxon>
        <taxon>Glomerales</taxon>
        <taxon>Glomeraceae</taxon>
        <taxon>Funneliformis</taxon>
    </lineage>
</organism>
<dbReference type="PANTHER" id="PTHR47718">
    <property type="entry name" value="OS01G0519700 PROTEIN"/>
    <property type="match status" value="1"/>
</dbReference>
<comment type="caution">
    <text evidence="1">The sequence shown here is derived from an EMBL/GenBank/DDBJ whole genome shotgun (WGS) entry which is preliminary data.</text>
</comment>
<gene>
    <name evidence="1" type="ORF">FCALED_LOCUS15486</name>
</gene>
<name>A0A9N9IJS9_9GLOM</name>
<dbReference type="OrthoDB" id="2370394at2759"/>
<evidence type="ECO:0000313" key="1">
    <source>
        <dbReference type="EMBL" id="CAG8738773.1"/>
    </source>
</evidence>
<evidence type="ECO:0000313" key="2">
    <source>
        <dbReference type="Proteomes" id="UP000789570"/>
    </source>
</evidence>
<dbReference type="EMBL" id="CAJVPQ010014238">
    <property type="protein sequence ID" value="CAG8738773.1"/>
    <property type="molecule type" value="Genomic_DNA"/>
</dbReference>
<feature type="non-terminal residue" evidence="1">
    <location>
        <position position="1"/>
    </location>
</feature>
<dbReference type="Proteomes" id="UP000789570">
    <property type="component" value="Unassembled WGS sequence"/>
</dbReference>